<evidence type="ECO:0000313" key="2">
    <source>
        <dbReference type="EMBL" id="WEK03340.1"/>
    </source>
</evidence>
<dbReference type="Pfam" id="PF01656">
    <property type="entry name" value="CbiA"/>
    <property type="match status" value="1"/>
</dbReference>
<dbReference type="EMBL" id="CP119312">
    <property type="protein sequence ID" value="WEK03340.1"/>
    <property type="molecule type" value="Genomic_DNA"/>
</dbReference>
<dbReference type="SUPFAM" id="SSF52540">
    <property type="entry name" value="P-loop containing nucleoside triphosphate hydrolases"/>
    <property type="match status" value="1"/>
</dbReference>
<protein>
    <submittedName>
        <fullName evidence="2">P-loop NTPase</fullName>
    </submittedName>
</protein>
<gene>
    <name evidence="2" type="ORF">P0Y65_14205</name>
</gene>
<reference evidence="2" key="1">
    <citation type="submission" date="2023-03" db="EMBL/GenBank/DDBJ databases">
        <title>Andean soil-derived lignocellulolytic bacterial consortium as a source of novel taxa and putative plastic-active enzymes.</title>
        <authorList>
            <person name="Diaz-Garcia L."/>
            <person name="Chuvochina M."/>
            <person name="Feuerriegel G."/>
            <person name="Bunk B."/>
            <person name="Sproer C."/>
            <person name="Streit W.R."/>
            <person name="Rodriguez L.M."/>
            <person name="Overmann J."/>
            <person name="Jimenez D.J."/>
        </authorList>
    </citation>
    <scope>NUCLEOTIDE SEQUENCE</scope>
    <source>
        <strain evidence="2">MAG 4196</strain>
    </source>
</reference>
<evidence type="ECO:0000259" key="1">
    <source>
        <dbReference type="Pfam" id="PF01656"/>
    </source>
</evidence>
<name>A0AAJ5VSJ3_9HYPH</name>
<dbReference type="InterPro" id="IPR027417">
    <property type="entry name" value="P-loop_NTPase"/>
</dbReference>
<accession>A0AAJ5VSJ3</accession>
<organism evidence="2 3">
    <name type="scientific">Candidatus Devosia phytovorans</name>
    <dbReference type="NCBI Taxonomy" id="3121372"/>
    <lineage>
        <taxon>Bacteria</taxon>
        <taxon>Pseudomonadati</taxon>
        <taxon>Pseudomonadota</taxon>
        <taxon>Alphaproteobacteria</taxon>
        <taxon>Hyphomicrobiales</taxon>
        <taxon>Devosiaceae</taxon>
        <taxon>Devosia</taxon>
    </lineage>
</organism>
<feature type="domain" description="CobQ/CobB/MinD/ParA nucleotide binding" evidence="1">
    <location>
        <begin position="14"/>
        <end position="152"/>
    </location>
</feature>
<sequence length="251" mass="27333">MISTKGKSTKRLFIIVGMKGGTGKSTTAVLLAFILRSLGFEVAVYDGDAAVSTTYLTLREALVPEEDQSPVHGAVRYDMRNPDEANTLLLSLDAGTNAVIHDLPGGTIGDIDELFRTDFSDGLSEITGFAGSLGYEIVVVHLITPDRANPASMQGFMNGFGAEAKYVAVLNRGLLRKGETFDTWLNSTERTDFLDLNGTEIEMPAIPGPLHKFGLAGLINPDSLDRYQQHLQNLFVRELNKQLGLILEMLE</sequence>
<dbReference type="Gene3D" id="3.40.50.300">
    <property type="entry name" value="P-loop containing nucleotide triphosphate hydrolases"/>
    <property type="match status" value="1"/>
</dbReference>
<dbReference type="Proteomes" id="UP001217476">
    <property type="component" value="Chromosome"/>
</dbReference>
<proteinExistence type="predicted"/>
<dbReference type="AlphaFoldDB" id="A0AAJ5VSJ3"/>
<dbReference type="InterPro" id="IPR002586">
    <property type="entry name" value="CobQ/CobB/MinD/ParA_Nub-bd_dom"/>
</dbReference>
<evidence type="ECO:0000313" key="3">
    <source>
        <dbReference type="Proteomes" id="UP001217476"/>
    </source>
</evidence>